<dbReference type="Pfam" id="PF01061">
    <property type="entry name" value="ABC2_membrane"/>
    <property type="match status" value="1"/>
</dbReference>
<accession>A0ABU4XME6</accession>
<dbReference type="EMBL" id="JAVIIZ010000024">
    <property type="protein sequence ID" value="MDX8475919.1"/>
    <property type="molecule type" value="Genomic_DNA"/>
</dbReference>
<feature type="transmembrane region" description="Helical" evidence="9">
    <location>
        <begin position="234"/>
        <end position="253"/>
    </location>
</feature>
<evidence type="ECO:0000256" key="5">
    <source>
        <dbReference type="ARBA" id="ARBA00022692"/>
    </source>
</evidence>
<dbReference type="InterPro" id="IPR013525">
    <property type="entry name" value="ABC2_TM"/>
</dbReference>
<dbReference type="PANTHER" id="PTHR30413">
    <property type="entry name" value="INNER MEMBRANE TRANSPORT PERMEASE"/>
    <property type="match status" value="1"/>
</dbReference>
<evidence type="ECO:0000256" key="6">
    <source>
        <dbReference type="ARBA" id="ARBA00022989"/>
    </source>
</evidence>
<evidence type="ECO:0000256" key="8">
    <source>
        <dbReference type="ARBA" id="ARBA00023136"/>
    </source>
</evidence>
<keyword evidence="4" id="KW-1003">Cell membrane</keyword>
<evidence type="ECO:0000313" key="12">
    <source>
        <dbReference type="Proteomes" id="UP001271780"/>
    </source>
</evidence>
<sequence>MTFSDAVADIGEAVRKRHLATTFGWQDVAQRYRRSRIGAFWLTINMGVMIGALGLIFGNLFRAPMQEFLPFVGCGLIVWSFISTCLSEGCAAFIGAEGIILQVRMPLFTHVMRTLWRNIIVFAHNLVIVPVALIAVSASISWAALIALPGFLVVSINLLWMMLVLATICARFRDMTQVVQNFLQVIFYATPIVWQMKTLPANFPAYFFDFNPFYHLITLIRAPLLGEIPSSVTWLYAITTSILGWLFALWFFGRYRKRIPYWL</sequence>
<evidence type="ECO:0000259" key="10">
    <source>
        <dbReference type="Pfam" id="PF01061"/>
    </source>
</evidence>
<feature type="transmembrane region" description="Helical" evidence="9">
    <location>
        <begin position="68"/>
        <end position="94"/>
    </location>
</feature>
<evidence type="ECO:0000256" key="2">
    <source>
        <dbReference type="ARBA" id="ARBA00007783"/>
    </source>
</evidence>
<reference evidence="11 12" key="1">
    <citation type="submission" date="2023-08" db="EMBL/GenBank/DDBJ databases">
        <title>Implementing the SeqCode for naming new Mesorhizobium species isolated from Vachellia karroo root nodules.</title>
        <authorList>
            <person name="Van Lill M."/>
        </authorList>
    </citation>
    <scope>NUCLEOTIDE SEQUENCE [LARGE SCALE GENOMIC DNA]</scope>
    <source>
        <strain evidence="11 12">VK23A</strain>
    </source>
</reference>
<feature type="transmembrane region" description="Helical" evidence="9">
    <location>
        <begin position="39"/>
        <end position="62"/>
    </location>
</feature>
<protein>
    <submittedName>
        <fullName evidence="11">ABC transporter permease</fullName>
    </submittedName>
</protein>
<dbReference type="Proteomes" id="UP001271780">
    <property type="component" value="Unassembled WGS sequence"/>
</dbReference>
<evidence type="ECO:0000256" key="3">
    <source>
        <dbReference type="ARBA" id="ARBA00022448"/>
    </source>
</evidence>
<gene>
    <name evidence="11" type="ORF">RFM27_27930</name>
</gene>
<feature type="transmembrane region" description="Helical" evidence="9">
    <location>
        <begin position="115"/>
        <end position="136"/>
    </location>
</feature>
<dbReference type="PANTHER" id="PTHR30413:SF10">
    <property type="entry name" value="CAPSULE POLYSACCHARIDE EXPORT INNER-MEMBRANE PROTEIN CTRC"/>
    <property type="match status" value="1"/>
</dbReference>
<evidence type="ECO:0000256" key="7">
    <source>
        <dbReference type="ARBA" id="ARBA00023047"/>
    </source>
</evidence>
<keyword evidence="7" id="KW-0762">Sugar transport</keyword>
<keyword evidence="6 9" id="KW-1133">Transmembrane helix</keyword>
<feature type="transmembrane region" description="Helical" evidence="9">
    <location>
        <begin position="178"/>
        <end position="196"/>
    </location>
</feature>
<keyword evidence="7" id="KW-0625">Polysaccharide transport</keyword>
<evidence type="ECO:0000256" key="9">
    <source>
        <dbReference type="SAM" id="Phobius"/>
    </source>
</evidence>
<comment type="subcellular location">
    <subcellularLocation>
        <location evidence="1">Cell membrane</location>
        <topology evidence="1">Multi-pass membrane protein</topology>
    </subcellularLocation>
</comment>
<keyword evidence="5 9" id="KW-0812">Transmembrane</keyword>
<dbReference type="RefSeq" id="WP_320327802.1">
    <property type="nucleotide sequence ID" value="NZ_JAVIIZ010000024.1"/>
</dbReference>
<keyword evidence="3" id="KW-0813">Transport</keyword>
<keyword evidence="12" id="KW-1185">Reference proteome</keyword>
<evidence type="ECO:0000256" key="4">
    <source>
        <dbReference type="ARBA" id="ARBA00022475"/>
    </source>
</evidence>
<feature type="domain" description="ABC-2 type transporter transmembrane" evidence="10">
    <location>
        <begin position="23"/>
        <end position="223"/>
    </location>
</feature>
<comment type="similarity">
    <text evidence="2">Belongs to the ABC-2 integral membrane protein family.</text>
</comment>
<name>A0ABU4XME6_9HYPH</name>
<keyword evidence="8 9" id="KW-0472">Membrane</keyword>
<comment type="caution">
    <text evidence="11">The sequence shown here is derived from an EMBL/GenBank/DDBJ whole genome shotgun (WGS) entry which is preliminary data.</text>
</comment>
<evidence type="ECO:0000313" key="11">
    <source>
        <dbReference type="EMBL" id="MDX8475919.1"/>
    </source>
</evidence>
<proteinExistence type="inferred from homology"/>
<organism evidence="11 12">
    <name type="scientific">Mesorhizobium dulcispinae</name>
    <dbReference type="NCBI Taxonomy" id="3072316"/>
    <lineage>
        <taxon>Bacteria</taxon>
        <taxon>Pseudomonadati</taxon>
        <taxon>Pseudomonadota</taxon>
        <taxon>Alphaproteobacteria</taxon>
        <taxon>Hyphomicrobiales</taxon>
        <taxon>Phyllobacteriaceae</taxon>
        <taxon>Mesorhizobium</taxon>
    </lineage>
</organism>
<evidence type="ECO:0000256" key="1">
    <source>
        <dbReference type="ARBA" id="ARBA00004651"/>
    </source>
</evidence>
<feature type="transmembrane region" description="Helical" evidence="9">
    <location>
        <begin position="142"/>
        <end position="166"/>
    </location>
</feature>